<gene>
    <name evidence="1" type="ORF">CCH79_00014709</name>
</gene>
<protein>
    <submittedName>
        <fullName evidence="1">Uncharacterized protein</fullName>
    </submittedName>
</protein>
<name>A0A315UV49_GAMAF</name>
<accession>A0A315UV49</accession>
<reference evidence="1 2" key="1">
    <citation type="journal article" date="2018" name="G3 (Bethesda)">
        <title>A High-Quality Reference Genome for the Invasive Mosquitofish Gambusia affinis Using a Chicago Library.</title>
        <authorList>
            <person name="Hoffberg S.L."/>
            <person name="Troendle N.J."/>
            <person name="Glenn T.C."/>
            <person name="Mahmud O."/>
            <person name="Louha S."/>
            <person name="Chalopin D."/>
            <person name="Bennetzen J.L."/>
            <person name="Mauricio R."/>
        </authorList>
    </citation>
    <scope>NUCLEOTIDE SEQUENCE [LARGE SCALE GENOMIC DNA]</scope>
    <source>
        <strain evidence="1">NE01/NJP1002.9</strain>
        <tissue evidence="1">Muscle</tissue>
    </source>
</reference>
<evidence type="ECO:0000313" key="1">
    <source>
        <dbReference type="EMBL" id="PWA15487.1"/>
    </source>
</evidence>
<evidence type="ECO:0000313" key="2">
    <source>
        <dbReference type="Proteomes" id="UP000250572"/>
    </source>
</evidence>
<organism evidence="1 2">
    <name type="scientific">Gambusia affinis</name>
    <name type="common">Western mosquitofish</name>
    <name type="synonym">Heterandria affinis</name>
    <dbReference type="NCBI Taxonomy" id="33528"/>
    <lineage>
        <taxon>Eukaryota</taxon>
        <taxon>Metazoa</taxon>
        <taxon>Chordata</taxon>
        <taxon>Craniata</taxon>
        <taxon>Vertebrata</taxon>
        <taxon>Euteleostomi</taxon>
        <taxon>Actinopterygii</taxon>
        <taxon>Neopterygii</taxon>
        <taxon>Teleostei</taxon>
        <taxon>Neoteleostei</taxon>
        <taxon>Acanthomorphata</taxon>
        <taxon>Ovalentaria</taxon>
        <taxon>Atherinomorphae</taxon>
        <taxon>Cyprinodontiformes</taxon>
        <taxon>Poeciliidae</taxon>
        <taxon>Poeciliinae</taxon>
        <taxon>Gambusia</taxon>
    </lineage>
</organism>
<proteinExistence type="predicted"/>
<dbReference type="AlphaFoldDB" id="A0A315UV49"/>
<sequence>MSSNGSAVRVSTTGSGGLLGSASSLPLGFGMLGGLVPVSLPFHLSPMLNLSQLGTAGSNTATSSSAASNSAAFSTLTQNLYKSLQSGSQVALPPHLQLAFSVRAKEATLRGRLYDPARFLRLSKSRRFLRQRQETWNRSCLTKDVGSSGLHLMESAQRRGLALPPDPTVCLFWTSPTLMHVKVTSTGSKRRSLKVVSPAAPPGWVSLLKASWLRLFDQRSGFIVVAALPCTLTKHRSFLPQPMWRKHEGYRGLCLGKTRYRVGKPCGRCHTYSCVLFLLLRNHSGLKEHTAPALPHLGEGIED</sequence>
<keyword evidence="2" id="KW-1185">Reference proteome</keyword>
<dbReference type="EMBL" id="NHOQ01002686">
    <property type="protein sequence ID" value="PWA15487.1"/>
    <property type="molecule type" value="Genomic_DNA"/>
</dbReference>
<comment type="caution">
    <text evidence="1">The sequence shown here is derived from an EMBL/GenBank/DDBJ whole genome shotgun (WGS) entry which is preliminary data.</text>
</comment>
<dbReference type="Proteomes" id="UP000250572">
    <property type="component" value="Unassembled WGS sequence"/>
</dbReference>